<feature type="region of interest" description="Disordered" evidence="1">
    <location>
        <begin position="96"/>
        <end position="121"/>
    </location>
</feature>
<gene>
    <name evidence="3" type="ORF">EOT04_00925</name>
</gene>
<comment type="caution">
    <text evidence="3">The sequence shown here is derived from an EMBL/GenBank/DDBJ whole genome shotgun (WGS) entry which is preliminary data.</text>
</comment>
<protein>
    <submittedName>
        <fullName evidence="3">Uncharacterized protein</fullName>
    </submittedName>
</protein>
<feature type="transmembrane region" description="Helical" evidence="2">
    <location>
        <begin position="15"/>
        <end position="39"/>
    </location>
</feature>
<dbReference type="AlphaFoldDB" id="A0A4Q0AJ88"/>
<keyword evidence="2" id="KW-0812">Transmembrane</keyword>
<accession>A0A4Q0AJ88</accession>
<dbReference type="Proteomes" id="UP000289269">
    <property type="component" value="Unassembled WGS sequence"/>
</dbReference>
<organism evidence="3 4">
    <name type="scientific">Candidatus Chaera renei</name>
    <dbReference type="NCBI Taxonomy" id="2506947"/>
    <lineage>
        <taxon>Bacteria</taxon>
        <taxon>Candidatus Saccharimonadota</taxon>
        <taxon>Candidatus Saccharimonadia</taxon>
        <taxon>Candidatus Saccharimonadales</taxon>
        <taxon>Candidatus Saccharimonadaceae</taxon>
        <taxon>Candidatus Chaera</taxon>
    </lineage>
</organism>
<name>A0A4Q0AJ88_9BACT</name>
<proteinExistence type="predicted"/>
<keyword evidence="2" id="KW-0472">Membrane</keyword>
<evidence type="ECO:0000256" key="1">
    <source>
        <dbReference type="SAM" id="MobiDB-lite"/>
    </source>
</evidence>
<evidence type="ECO:0000256" key="2">
    <source>
        <dbReference type="SAM" id="Phobius"/>
    </source>
</evidence>
<keyword evidence="4" id="KW-1185">Reference proteome</keyword>
<evidence type="ECO:0000313" key="3">
    <source>
        <dbReference type="EMBL" id="RWZ79596.1"/>
    </source>
</evidence>
<reference evidence="3" key="1">
    <citation type="submission" date="2019-01" db="EMBL/GenBank/DDBJ databases">
        <title>Genomic signatures and co-occurrence patterns of the ultra-small Saccharimodia (Patescibacteria phylum) suggest a symbiotic lifestyle.</title>
        <authorList>
            <person name="Lemos L."/>
            <person name="Medeiros J."/>
            <person name="Andreote F."/>
            <person name="Fernandes G."/>
            <person name="Varani A."/>
            <person name="Oliveira G."/>
            <person name="Pylro V."/>
        </authorList>
    </citation>
    <scope>NUCLEOTIDE SEQUENCE [LARGE SCALE GENOMIC DNA]</scope>
    <source>
        <strain evidence="3">AMD01</strain>
    </source>
</reference>
<evidence type="ECO:0000313" key="4">
    <source>
        <dbReference type="Proteomes" id="UP000289269"/>
    </source>
</evidence>
<keyword evidence="2" id="KW-1133">Transmembrane helix</keyword>
<sequence length="121" mass="12975">MNQAGGLLTFFRSKIFLGLAAAVGVALALTIISMTLYVSSGVSRLDLSRPGFESARTKVKASAPIKSFDVNGSVNPAAIDEFMQLYQQATRDLKASSDFGDQNLEDDQLRLNPDTPPRPGP</sequence>
<dbReference type="EMBL" id="SCKW01000006">
    <property type="protein sequence ID" value="RWZ79596.1"/>
    <property type="molecule type" value="Genomic_DNA"/>
</dbReference>